<reference evidence="2 3" key="1">
    <citation type="journal article" date="2020" name="BMC Genomics">
        <title>Intraspecific diversification of the crop wild relative Brassica cretica Lam. using demographic model selection.</title>
        <authorList>
            <person name="Kioukis A."/>
            <person name="Michalopoulou V.A."/>
            <person name="Briers L."/>
            <person name="Pirintsos S."/>
            <person name="Studholme D.J."/>
            <person name="Pavlidis P."/>
            <person name="Sarris P.F."/>
        </authorList>
    </citation>
    <scope>NUCLEOTIDE SEQUENCE [LARGE SCALE GENOMIC DNA]</scope>
    <source>
        <strain evidence="3">cv. PFS-1207/04</strain>
    </source>
</reference>
<dbReference type="Proteomes" id="UP000266723">
    <property type="component" value="Unassembled WGS sequence"/>
</dbReference>
<accession>A0ABQ7D0V1</accession>
<name>A0ABQ7D0V1_BRACR</name>
<comment type="caution">
    <text evidence="2">The sequence shown here is derived from an EMBL/GenBank/DDBJ whole genome shotgun (WGS) entry which is preliminary data.</text>
</comment>
<dbReference type="EMBL" id="QGKV02000759">
    <property type="protein sequence ID" value="KAF3565259.1"/>
    <property type="molecule type" value="Genomic_DNA"/>
</dbReference>
<evidence type="ECO:0000256" key="1">
    <source>
        <dbReference type="SAM" id="MobiDB-lite"/>
    </source>
</evidence>
<evidence type="ECO:0000313" key="2">
    <source>
        <dbReference type="EMBL" id="KAF3565259.1"/>
    </source>
</evidence>
<evidence type="ECO:0000313" key="3">
    <source>
        <dbReference type="Proteomes" id="UP000266723"/>
    </source>
</evidence>
<gene>
    <name evidence="2" type="ORF">DY000_02013913</name>
</gene>
<organism evidence="2 3">
    <name type="scientific">Brassica cretica</name>
    <name type="common">Mustard</name>
    <dbReference type="NCBI Taxonomy" id="69181"/>
    <lineage>
        <taxon>Eukaryota</taxon>
        <taxon>Viridiplantae</taxon>
        <taxon>Streptophyta</taxon>
        <taxon>Embryophyta</taxon>
        <taxon>Tracheophyta</taxon>
        <taxon>Spermatophyta</taxon>
        <taxon>Magnoliopsida</taxon>
        <taxon>eudicotyledons</taxon>
        <taxon>Gunneridae</taxon>
        <taxon>Pentapetalae</taxon>
        <taxon>rosids</taxon>
        <taxon>malvids</taxon>
        <taxon>Brassicales</taxon>
        <taxon>Brassicaceae</taxon>
        <taxon>Brassiceae</taxon>
        <taxon>Brassica</taxon>
    </lineage>
</organism>
<keyword evidence="3" id="KW-1185">Reference proteome</keyword>
<proteinExistence type="predicted"/>
<sequence length="94" mass="10845">MSHMRNQESSVYRNDQPKGTFPIKIWSPSQKNILSMISIVMHGQGEDKEETKSFICRQPPDSSAYVYSNERILDPTYQTDPFSAEEQTKGHCFN</sequence>
<feature type="region of interest" description="Disordered" evidence="1">
    <location>
        <begin position="1"/>
        <end position="20"/>
    </location>
</feature>
<protein>
    <submittedName>
        <fullName evidence="2">Uncharacterized protein</fullName>
    </submittedName>
</protein>